<dbReference type="EMBL" id="MLFT02000059">
    <property type="protein sequence ID" value="PHT30046.1"/>
    <property type="molecule type" value="Genomic_DNA"/>
</dbReference>
<evidence type="ECO:0000256" key="7">
    <source>
        <dbReference type="ARBA" id="ARBA00023294"/>
    </source>
</evidence>
<keyword evidence="3 8" id="KW-0678">Repressor</keyword>
<evidence type="ECO:0000256" key="3">
    <source>
        <dbReference type="ARBA" id="ARBA00022491"/>
    </source>
</evidence>
<comment type="similarity">
    <text evidence="2 8">Belongs to the Aux/IAA family.</text>
</comment>
<dbReference type="Pfam" id="PF02309">
    <property type="entry name" value="AUX_IAA"/>
    <property type="match status" value="1"/>
</dbReference>
<evidence type="ECO:0000313" key="11">
    <source>
        <dbReference type="Proteomes" id="UP000224567"/>
    </source>
</evidence>
<keyword evidence="7 8" id="KW-0927">Auxin signaling pathway</keyword>
<dbReference type="AlphaFoldDB" id="A0A2G2VAN9"/>
<evidence type="ECO:0000256" key="1">
    <source>
        <dbReference type="ARBA" id="ARBA00004123"/>
    </source>
</evidence>
<evidence type="ECO:0000256" key="4">
    <source>
        <dbReference type="ARBA" id="ARBA00023015"/>
    </source>
</evidence>
<dbReference type="PROSITE" id="PS51745">
    <property type="entry name" value="PB1"/>
    <property type="match status" value="1"/>
</dbReference>
<dbReference type="FunFam" id="3.10.20.90:FF:000078">
    <property type="entry name" value="Auxin-responsive protein"/>
    <property type="match status" value="1"/>
</dbReference>
<organism evidence="10 11">
    <name type="scientific">Capsicum baccatum</name>
    <name type="common">Peruvian pepper</name>
    <dbReference type="NCBI Taxonomy" id="33114"/>
    <lineage>
        <taxon>Eukaryota</taxon>
        <taxon>Viridiplantae</taxon>
        <taxon>Streptophyta</taxon>
        <taxon>Embryophyta</taxon>
        <taxon>Tracheophyta</taxon>
        <taxon>Spermatophyta</taxon>
        <taxon>Magnoliopsida</taxon>
        <taxon>eudicotyledons</taxon>
        <taxon>Gunneridae</taxon>
        <taxon>Pentapetalae</taxon>
        <taxon>asterids</taxon>
        <taxon>lamiids</taxon>
        <taxon>Solanales</taxon>
        <taxon>Solanaceae</taxon>
        <taxon>Solanoideae</taxon>
        <taxon>Capsiceae</taxon>
        <taxon>Capsicum</taxon>
    </lineage>
</organism>
<keyword evidence="11" id="KW-1185">Reference proteome</keyword>
<reference evidence="10 11" key="1">
    <citation type="journal article" date="2017" name="Genome Biol.">
        <title>New reference genome sequences of hot pepper reveal the massive evolution of plant disease-resistance genes by retroduplication.</title>
        <authorList>
            <person name="Kim S."/>
            <person name="Park J."/>
            <person name="Yeom S.I."/>
            <person name="Kim Y.M."/>
            <person name="Seo E."/>
            <person name="Kim K.T."/>
            <person name="Kim M.S."/>
            <person name="Lee J.M."/>
            <person name="Cheong K."/>
            <person name="Shin H.S."/>
            <person name="Kim S.B."/>
            <person name="Han K."/>
            <person name="Lee J."/>
            <person name="Park M."/>
            <person name="Lee H.A."/>
            <person name="Lee H.Y."/>
            <person name="Lee Y."/>
            <person name="Oh S."/>
            <person name="Lee J.H."/>
            <person name="Choi E."/>
            <person name="Choi E."/>
            <person name="Lee S.E."/>
            <person name="Jeon J."/>
            <person name="Kim H."/>
            <person name="Choi G."/>
            <person name="Song H."/>
            <person name="Lee J."/>
            <person name="Lee S.C."/>
            <person name="Kwon J.K."/>
            <person name="Lee H.Y."/>
            <person name="Koo N."/>
            <person name="Hong Y."/>
            <person name="Kim R.W."/>
            <person name="Kang W.H."/>
            <person name="Huh J.H."/>
            <person name="Kang B.C."/>
            <person name="Yang T.J."/>
            <person name="Lee Y.H."/>
            <person name="Bennetzen J.L."/>
            <person name="Choi D."/>
        </authorList>
    </citation>
    <scope>NUCLEOTIDE SEQUENCE [LARGE SCALE GENOMIC DNA]</scope>
    <source>
        <strain evidence="11">cv. PBC81</strain>
    </source>
</reference>
<comment type="subcellular location">
    <subcellularLocation>
        <location evidence="1 8">Nucleus</location>
    </subcellularLocation>
</comment>
<evidence type="ECO:0000313" key="10">
    <source>
        <dbReference type="EMBL" id="PHT30046.1"/>
    </source>
</evidence>
<dbReference type="PANTHER" id="PTHR31734:SF200">
    <property type="entry name" value="AUXIN-RESPONSIVE PROTEIN"/>
    <property type="match status" value="1"/>
</dbReference>
<dbReference type="InterPro" id="IPR003311">
    <property type="entry name" value="AUX_IAA"/>
</dbReference>
<dbReference type="Proteomes" id="UP000224567">
    <property type="component" value="Unassembled WGS sequence"/>
</dbReference>
<dbReference type="STRING" id="33114.A0A2G2VAN9"/>
<dbReference type="InterPro" id="IPR033389">
    <property type="entry name" value="AUX/IAA_dom"/>
</dbReference>
<accession>A0A2G2VAN9</accession>
<comment type="caution">
    <text evidence="10">The sequence shown here is derived from an EMBL/GenBank/DDBJ whole genome shotgun (WGS) entry which is preliminary data.</text>
</comment>
<dbReference type="InterPro" id="IPR053793">
    <property type="entry name" value="PB1-like"/>
</dbReference>
<evidence type="ECO:0000256" key="6">
    <source>
        <dbReference type="ARBA" id="ARBA00023242"/>
    </source>
</evidence>
<dbReference type="OrthoDB" id="1926344at2759"/>
<keyword evidence="5 8" id="KW-0804">Transcription</keyword>
<keyword evidence="6 8" id="KW-0539">Nucleus</keyword>
<evidence type="ECO:0000256" key="2">
    <source>
        <dbReference type="ARBA" id="ARBA00006728"/>
    </source>
</evidence>
<evidence type="ECO:0000259" key="9">
    <source>
        <dbReference type="PROSITE" id="PS51745"/>
    </source>
</evidence>
<dbReference type="Gene3D" id="3.10.20.90">
    <property type="entry name" value="Phosphatidylinositol 3-kinase Catalytic Subunit, Chain A, domain 1"/>
    <property type="match status" value="1"/>
</dbReference>
<evidence type="ECO:0000256" key="5">
    <source>
        <dbReference type="ARBA" id="ARBA00023163"/>
    </source>
</evidence>
<name>A0A2G2VAN9_CAPBA</name>
<dbReference type="GO" id="GO:0009734">
    <property type="term" value="P:auxin-activated signaling pathway"/>
    <property type="evidence" value="ECO:0007669"/>
    <property type="project" value="UniProtKB-UniRule"/>
</dbReference>
<evidence type="ECO:0000256" key="8">
    <source>
        <dbReference type="RuleBase" id="RU004549"/>
    </source>
</evidence>
<sequence>MATELDITELRLGLPGEVINTSSLEKSEKKRVFNKEMESDRSSSNVKDDGVHKCRNKNQVVGWPPVCAYRRKNNNNNNYNRQGSKKMYVKVSMDGAPFLRKVDLSSHKDYSEFVMNLEKLFDFYGICEAWKDAKSSSEYIPIYQDKDGDWMLLGDVPWQMFCESCKRLRIMKRSDAKVIGLRTKDFLKRINVQR</sequence>
<comment type="function">
    <text evidence="8">Aux/IAA proteins are short-lived transcriptional factors that function as repressors of early auxin response genes at low auxin concentrations.</text>
</comment>
<reference evidence="11" key="2">
    <citation type="journal article" date="2017" name="J. Anim. Genet.">
        <title>Multiple reference genome sequences of hot pepper reveal the massive evolution of plant disease resistance genes by retroduplication.</title>
        <authorList>
            <person name="Kim S."/>
            <person name="Park J."/>
            <person name="Yeom S.-I."/>
            <person name="Kim Y.-M."/>
            <person name="Seo E."/>
            <person name="Kim K.-T."/>
            <person name="Kim M.-S."/>
            <person name="Lee J.M."/>
            <person name="Cheong K."/>
            <person name="Shin H.-S."/>
            <person name="Kim S.-B."/>
            <person name="Han K."/>
            <person name="Lee J."/>
            <person name="Park M."/>
            <person name="Lee H.-A."/>
            <person name="Lee H.-Y."/>
            <person name="Lee Y."/>
            <person name="Oh S."/>
            <person name="Lee J.H."/>
            <person name="Choi E."/>
            <person name="Choi E."/>
            <person name="Lee S.E."/>
            <person name="Jeon J."/>
            <person name="Kim H."/>
            <person name="Choi G."/>
            <person name="Song H."/>
            <person name="Lee J."/>
            <person name="Lee S.-C."/>
            <person name="Kwon J.-K."/>
            <person name="Lee H.-Y."/>
            <person name="Koo N."/>
            <person name="Hong Y."/>
            <person name="Kim R.W."/>
            <person name="Kang W.-H."/>
            <person name="Huh J.H."/>
            <person name="Kang B.-C."/>
            <person name="Yang T.-J."/>
            <person name="Lee Y.-H."/>
            <person name="Bennetzen J.L."/>
            <person name="Choi D."/>
        </authorList>
    </citation>
    <scope>NUCLEOTIDE SEQUENCE [LARGE SCALE GENOMIC DNA]</scope>
    <source>
        <strain evidence="11">cv. PBC81</strain>
    </source>
</reference>
<dbReference type="PANTHER" id="PTHR31734">
    <property type="entry name" value="AUXIN-RESPONSIVE PROTEIN IAA17"/>
    <property type="match status" value="1"/>
</dbReference>
<keyword evidence="4 8" id="KW-0805">Transcription regulation</keyword>
<dbReference type="GO" id="GO:0006355">
    <property type="term" value="P:regulation of DNA-templated transcription"/>
    <property type="evidence" value="ECO:0007669"/>
    <property type="project" value="InterPro"/>
</dbReference>
<dbReference type="GO" id="GO:0005634">
    <property type="term" value="C:nucleus"/>
    <property type="evidence" value="ECO:0007669"/>
    <property type="project" value="UniProtKB-SubCell"/>
</dbReference>
<comment type="subunit">
    <text evidence="8">Homodimers and heterodimers.</text>
</comment>
<proteinExistence type="inferred from homology"/>
<gene>
    <name evidence="10" type="ORF">CQW23_30351</name>
</gene>
<dbReference type="SUPFAM" id="SSF54277">
    <property type="entry name" value="CAD &amp; PB1 domains"/>
    <property type="match status" value="1"/>
</dbReference>
<protein>
    <recommendedName>
        <fullName evidence="8">Auxin-responsive protein</fullName>
    </recommendedName>
</protein>
<feature type="domain" description="PB1" evidence="9">
    <location>
        <begin position="86"/>
        <end position="175"/>
    </location>
</feature>